<name>A0AC54Z198_ORYAF</name>
<protein>
    <submittedName>
        <fullName evidence="2">SLP adapter and CSK-interacting membrane protein</fullName>
    </submittedName>
</protein>
<sequence length="181" mass="20850">MVTLKVDSQDSTAMDWWRDNFWIILAVAIIIVSTGLGLIMYCVCRWQLRQGKKWEIAKPLKQNQRNEEKMYENVVNQSPIQLPPLPPRGLPPTEDTSLWETPSQPPVTYSSVHKVKNTKTVSIPSYIDPEDDYDDVEIPVTVGNHHFEKTVSSFWMPFEETVLKAFCLQVQVKVFSLQAQI</sequence>
<reference evidence="2" key="1">
    <citation type="submission" date="2025-08" db="UniProtKB">
        <authorList>
            <consortium name="RefSeq"/>
        </authorList>
    </citation>
    <scope>IDENTIFICATION</scope>
</reference>
<gene>
    <name evidence="2" type="primary">LOC103194234</name>
</gene>
<dbReference type="Proteomes" id="UP000694850">
    <property type="component" value="Unplaced"/>
</dbReference>
<keyword evidence="1" id="KW-1185">Reference proteome</keyword>
<evidence type="ECO:0000313" key="2">
    <source>
        <dbReference type="RefSeq" id="XP_042636430.1"/>
    </source>
</evidence>
<organism evidence="1 2">
    <name type="scientific">Orycteropus afer afer</name>
    <dbReference type="NCBI Taxonomy" id="1230840"/>
    <lineage>
        <taxon>Eukaryota</taxon>
        <taxon>Metazoa</taxon>
        <taxon>Chordata</taxon>
        <taxon>Craniata</taxon>
        <taxon>Vertebrata</taxon>
        <taxon>Euteleostomi</taxon>
        <taxon>Mammalia</taxon>
        <taxon>Eutheria</taxon>
        <taxon>Afrotheria</taxon>
        <taxon>Tubulidentata</taxon>
        <taxon>Orycteropodidae</taxon>
        <taxon>Orycteropus</taxon>
    </lineage>
</organism>
<accession>A0AC54Z198</accession>
<evidence type="ECO:0000313" key="1">
    <source>
        <dbReference type="Proteomes" id="UP000694850"/>
    </source>
</evidence>
<proteinExistence type="predicted"/>
<dbReference type="RefSeq" id="XP_042636430.1">
    <property type="nucleotide sequence ID" value="XM_042780496.1"/>
</dbReference>